<dbReference type="PANTHER" id="PTHR42687">
    <property type="entry name" value="L-THREONINE 3-DEHYDROGENASE"/>
    <property type="match status" value="1"/>
</dbReference>
<dbReference type="PANTHER" id="PTHR42687:SF1">
    <property type="entry name" value="L-THREONINE 3-DEHYDROGENASE, MITOCHONDRIAL"/>
    <property type="match status" value="1"/>
</dbReference>
<dbReference type="Gene3D" id="3.40.50.720">
    <property type="entry name" value="NAD(P)-binding Rossmann-like Domain"/>
    <property type="match status" value="1"/>
</dbReference>
<name>A0A4R3VCN9_9BURK</name>
<feature type="domain" description="NAD-dependent epimerase/dehydratase" evidence="2">
    <location>
        <begin position="7"/>
        <end position="241"/>
    </location>
</feature>
<evidence type="ECO:0000313" key="3">
    <source>
        <dbReference type="EMBL" id="TCV01394.1"/>
    </source>
</evidence>
<comment type="similarity">
    <text evidence="1">Belongs to the NAD(P)-dependent epimerase/dehydratase family.</text>
</comment>
<sequence length="318" mass="34870">MTHEQRILVIGANGQLGTELAAGLAAQAGSANVLTSDIAPQGKLAELAYEQLDVLDAAALRDMVEKHGITQIYHLAATLSAVGEQYPLRAWHLNMQGLLNVLELARETEVRVFWPSSIAVFGETTPAQDTPQKTIMEPSTVYGISKQAGEGWCRWYHQNYGVDVRSLRYPGLISHRSPPGGGTTDYAIDIFHAVRNGKPYRCFLDHDEALPMMYIDDAVRATLELMAAPSESIRERGSYNLAGLSFTPAEIAAEIRRHVPDFSIVYEPDYRQQIASTWPDSIDDSAARQDWGWKPGIGLPELVTEMLTGLGCPCSATA</sequence>
<dbReference type="InterPro" id="IPR001509">
    <property type="entry name" value="Epimerase_deHydtase"/>
</dbReference>
<keyword evidence="4" id="KW-1185">Reference proteome</keyword>
<proteinExistence type="inferred from homology"/>
<evidence type="ECO:0000313" key="4">
    <source>
        <dbReference type="Proteomes" id="UP000294692"/>
    </source>
</evidence>
<comment type="caution">
    <text evidence="3">The sequence shown here is derived from an EMBL/GenBank/DDBJ whole genome shotgun (WGS) entry which is preliminary data.</text>
</comment>
<dbReference type="OrthoDB" id="9801056at2"/>
<dbReference type="GO" id="GO:0006567">
    <property type="term" value="P:L-threonine catabolic process"/>
    <property type="evidence" value="ECO:0007669"/>
    <property type="project" value="TreeGrafter"/>
</dbReference>
<dbReference type="EMBL" id="SMBX01000002">
    <property type="protein sequence ID" value="TCV01394.1"/>
    <property type="molecule type" value="Genomic_DNA"/>
</dbReference>
<evidence type="ECO:0000256" key="1">
    <source>
        <dbReference type="ARBA" id="ARBA00007637"/>
    </source>
</evidence>
<reference evidence="3 4" key="1">
    <citation type="submission" date="2019-03" db="EMBL/GenBank/DDBJ databases">
        <title>Genomic Encyclopedia of Type Strains, Phase IV (KMG-IV): sequencing the most valuable type-strain genomes for metagenomic binning, comparative biology and taxonomic classification.</title>
        <authorList>
            <person name="Goeker M."/>
        </authorList>
    </citation>
    <scope>NUCLEOTIDE SEQUENCE [LARGE SCALE GENOMIC DNA]</scope>
    <source>
        <strain evidence="3 4">DSM 100048</strain>
    </source>
</reference>
<gene>
    <name evidence="3" type="ORF">EV686_102105</name>
</gene>
<dbReference type="AlphaFoldDB" id="A0A4R3VCN9"/>
<dbReference type="SUPFAM" id="SSF51735">
    <property type="entry name" value="NAD(P)-binding Rossmann-fold domains"/>
    <property type="match status" value="1"/>
</dbReference>
<dbReference type="Proteomes" id="UP000294692">
    <property type="component" value="Unassembled WGS sequence"/>
</dbReference>
<dbReference type="InterPro" id="IPR051225">
    <property type="entry name" value="NAD(P)_epim/dehydratase"/>
</dbReference>
<dbReference type="GO" id="GO:0008743">
    <property type="term" value="F:L-threonine 3-dehydrogenase activity"/>
    <property type="evidence" value="ECO:0007669"/>
    <property type="project" value="TreeGrafter"/>
</dbReference>
<dbReference type="Pfam" id="PF01370">
    <property type="entry name" value="Epimerase"/>
    <property type="match status" value="1"/>
</dbReference>
<dbReference type="RefSeq" id="WP_132473889.1">
    <property type="nucleotide sequence ID" value="NZ_JBEBWM010000179.1"/>
</dbReference>
<dbReference type="InterPro" id="IPR036291">
    <property type="entry name" value="NAD(P)-bd_dom_sf"/>
</dbReference>
<accession>A0A4R3VCN9</accession>
<organism evidence="3 4">
    <name type="scientific">Paracandidimonas soli</name>
    <dbReference type="NCBI Taxonomy" id="1917182"/>
    <lineage>
        <taxon>Bacteria</taxon>
        <taxon>Pseudomonadati</taxon>
        <taxon>Pseudomonadota</taxon>
        <taxon>Betaproteobacteria</taxon>
        <taxon>Burkholderiales</taxon>
        <taxon>Alcaligenaceae</taxon>
        <taxon>Paracandidimonas</taxon>
    </lineage>
</organism>
<protein>
    <submittedName>
        <fullName evidence="3">Nucleoside-diphosphate-sugar epimerase</fullName>
    </submittedName>
</protein>
<evidence type="ECO:0000259" key="2">
    <source>
        <dbReference type="Pfam" id="PF01370"/>
    </source>
</evidence>